<gene>
    <name evidence="2" type="ORF">B0H67DRAFT_594482</name>
</gene>
<dbReference type="AlphaFoldDB" id="A0AA40DJM3"/>
<comment type="caution">
    <text evidence="2">The sequence shown here is derived from an EMBL/GenBank/DDBJ whole genome shotgun (WGS) entry which is preliminary data.</text>
</comment>
<dbReference type="Proteomes" id="UP001172102">
    <property type="component" value="Unassembled WGS sequence"/>
</dbReference>
<keyword evidence="3" id="KW-1185">Reference proteome</keyword>
<sequence>MIIAWDTCCIDKINNVELQEAIISMFRWYRHAARCYAYPADVPKPALDADDSKTSQPRWKPAF</sequence>
<evidence type="ECO:0000313" key="3">
    <source>
        <dbReference type="Proteomes" id="UP001172102"/>
    </source>
</evidence>
<dbReference type="PANTHER" id="PTHR10622">
    <property type="entry name" value="HET DOMAIN-CONTAINING PROTEIN"/>
    <property type="match status" value="1"/>
</dbReference>
<dbReference type="PANTHER" id="PTHR10622:SF10">
    <property type="entry name" value="HET DOMAIN-CONTAINING PROTEIN"/>
    <property type="match status" value="1"/>
</dbReference>
<proteinExistence type="predicted"/>
<accession>A0AA40DJM3</accession>
<feature type="region of interest" description="Disordered" evidence="1">
    <location>
        <begin position="42"/>
        <end position="63"/>
    </location>
</feature>
<dbReference type="EMBL" id="JAUKUA010000007">
    <property type="protein sequence ID" value="KAK0705590.1"/>
    <property type="molecule type" value="Genomic_DNA"/>
</dbReference>
<name>A0AA40DJM3_9PEZI</name>
<reference evidence="2" key="1">
    <citation type="submission" date="2023-06" db="EMBL/GenBank/DDBJ databases">
        <title>Genome-scale phylogeny and comparative genomics of the fungal order Sordariales.</title>
        <authorList>
            <consortium name="Lawrence Berkeley National Laboratory"/>
            <person name="Hensen N."/>
            <person name="Bonometti L."/>
            <person name="Westerberg I."/>
            <person name="Brannstrom I.O."/>
            <person name="Guillou S."/>
            <person name="Cros-Aarteil S."/>
            <person name="Calhoun S."/>
            <person name="Haridas S."/>
            <person name="Kuo A."/>
            <person name="Mondo S."/>
            <person name="Pangilinan J."/>
            <person name="Riley R."/>
            <person name="Labutti K."/>
            <person name="Andreopoulos B."/>
            <person name="Lipzen A."/>
            <person name="Chen C."/>
            <person name="Yanf M."/>
            <person name="Daum C."/>
            <person name="Ng V."/>
            <person name="Clum A."/>
            <person name="Steindorff A."/>
            <person name="Ohm R."/>
            <person name="Martin F."/>
            <person name="Silar P."/>
            <person name="Natvig D."/>
            <person name="Lalanne C."/>
            <person name="Gautier V."/>
            <person name="Ament-Velasquez S.L."/>
            <person name="Kruys A."/>
            <person name="Hutchinson M.I."/>
            <person name="Powell A.J."/>
            <person name="Barry K."/>
            <person name="Miller A.N."/>
            <person name="Grigoriev I.V."/>
            <person name="Debuchy R."/>
            <person name="Gladieux P."/>
            <person name="Thoren M.H."/>
            <person name="Johannesson H."/>
        </authorList>
    </citation>
    <scope>NUCLEOTIDE SEQUENCE</scope>
    <source>
        <strain evidence="2">SMH4607-1</strain>
    </source>
</reference>
<organism evidence="2 3">
    <name type="scientific">Lasiosphaeris hirsuta</name>
    <dbReference type="NCBI Taxonomy" id="260670"/>
    <lineage>
        <taxon>Eukaryota</taxon>
        <taxon>Fungi</taxon>
        <taxon>Dikarya</taxon>
        <taxon>Ascomycota</taxon>
        <taxon>Pezizomycotina</taxon>
        <taxon>Sordariomycetes</taxon>
        <taxon>Sordariomycetidae</taxon>
        <taxon>Sordariales</taxon>
        <taxon>Lasiosphaeriaceae</taxon>
        <taxon>Lasiosphaeris</taxon>
    </lineage>
</organism>
<evidence type="ECO:0000256" key="1">
    <source>
        <dbReference type="SAM" id="MobiDB-lite"/>
    </source>
</evidence>
<protein>
    <submittedName>
        <fullName evidence="2">Uncharacterized protein</fullName>
    </submittedName>
</protein>
<evidence type="ECO:0000313" key="2">
    <source>
        <dbReference type="EMBL" id="KAK0705590.1"/>
    </source>
</evidence>